<dbReference type="InterPro" id="IPR037516">
    <property type="entry name" value="Tripartite_DENN"/>
</dbReference>
<dbReference type="SMART" id="SM00799">
    <property type="entry name" value="DENN"/>
    <property type="match status" value="1"/>
</dbReference>
<dbReference type="InterPro" id="IPR057977">
    <property type="entry name" value="TPR_DENND3"/>
</dbReference>
<comment type="caution">
    <text evidence="10">The sequence shown here is derived from an EMBL/GenBank/DDBJ whole genome shotgun (WGS) entry which is preliminary data.</text>
</comment>
<accession>A0A9Q0Y0H0</accession>
<evidence type="ECO:0000256" key="4">
    <source>
        <dbReference type="ARBA" id="ARBA00022574"/>
    </source>
</evidence>
<dbReference type="OrthoDB" id="6019893at2759"/>
<dbReference type="AlphaFoldDB" id="A0A9Q0Y0H0"/>
<dbReference type="PANTHER" id="PTHR12296">
    <property type="entry name" value="DENN DOMAIN-CONTAINING PROTEIN 4"/>
    <property type="match status" value="1"/>
</dbReference>
<evidence type="ECO:0000256" key="1">
    <source>
        <dbReference type="ARBA" id="ARBA00004496"/>
    </source>
</evidence>
<dbReference type="InterPro" id="IPR051696">
    <property type="entry name" value="DENN_Domain_GEFs"/>
</dbReference>
<name>A0A9Q0Y0H0_9SAUR</name>
<dbReference type="SMART" id="SM00320">
    <property type="entry name" value="WD40"/>
    <property type="match status" value="4"/>
</dbReference>
<dbReference type="SUPFAM" id="SSF50998">
    <property type="entry name" value="Quinoprotein alcohol dehydrogenase-like"/>
    <property type="match status" value="1"/>
</dbReference>
<dbReference type="FunFam" id="3.40.50.11500:FF:000008">
    <property type="entry name" value="DENN domain containing 3"/>
    <property type="match status" value="1"/>
</dbReference>
<evidence type="ECO:0000256" key="2">
    <source>
        <dbReference type="ARBA" id="ARBA00022490"/>
    </source>
</evidence>
<proteinExistence type="predicted"/>
<dbReference type="EMBL" id="JAPFRF010000003">
    <property type="protein sequence ID" value="KAJ7338185.1"/>
    <property type="molecule type" value="Genomic_DNA"/>
</dbReference>
<dbReference type="Gene3D" id="3.40.50.11500">
    <property type="match status" value="1"/>
</dbReference>
<dbReference type="Pfam" id="PF02141">
    <property type="entry name" value="DENN"/>
    <property type="match status" value="1"/>
</dbReference>
<dbReference type="InterPro" id="IPR001680">
    <property type="entry name" value="WD40_rpt"/>
</dbReference>
<dbReference type="GO" id="GO:0031410">
    <property type="term" value="C:cytoplasmic vesicle"/>
    <property type="evidence" value="ECO:0007669"/>
    <property type="project" value="TreeGrafter"/>
</dbReference>
<dbReference type="InterPro" id="IPR005112">
    <property type="entry name" value="dDENN_dom"/>
</dbReference>
<dbReference type="InterPro" id="IPR001194">
    <property type="entry name" value="cDENN_dom"/>
</dbReference>
<dbReference type="PANTHER" id="PTHR12296:SF21">
    <property type="entry name" value="DENN DOMAIN-CONTAINING PROTEIN 3"/>
    <property type="match status" value="1"/>
</dbReference>
<reference evidence="10" key="1">
    <citation type="journal article" date="2023" name="DNA Res.">
        <title>Chromosome-level genome assembly of Phrynocephalus forsythii using third-generation DNA sequencing and Hi-C analysis.</title>
        <authorList>
            <person name="Qi Y."/>
            <person name="Zhao W."/>
            <person name="Zhao Y."/>
            <person name="Niu C."/>
            <person name="Cao S."/>
            <person name="Zhang Y."/>
        </authorList>
    </citation>
    <scope>NUCLEOTIDE SEQUENCE</scope>
    <source>
        <tissue evidence="10">Muscle</tissue>
    </source>
</reference>
<dbReference type="Gene3D" id="2.130.10.10">
    <property type="entry name" value="YVTN repeat-like/Quinoprotein amine dehydrogenase"/>
    <property type="match status" value="2"/>
</dbReference>
<keyword evidence="2" id="KW-0963">Cytoplasm</keyword>
<keyword evidence="3" id="KW-0597">Phosphoprotein</keyword>
<dbReference type="SMART" id="SM00801">
    <property type="entry name" value="dDENN"/>
    <property type="match status" value="1"/>
</dbReference>
<dbReference type="PROSITE" id="PS50211">
    <property type="entry name" value="DENN"/>
    <property type="match status" value="1"/>
</dbReference>
<dbReference type="InterPro" id="IPR015943">
    <property type="entry name" value="WD40/YVTN_repeat-like_dom_sf"/>
</dbReference>
<dbReference type="Gene3D" id="3.30.450.200">
    <property type="match status" value="1"/>
</dbReference>
<keyword evidence="4" id="KW-0853">WD repeat</keyword>
<keyword evidence="6" id="KW-0677">Repeat</keyword>
<comment type="subunit">
    <text evidence="7">Forms oligomers. Interacts with 6 of the 7 known isoforms of 14-3-3 proteins.</text>
</comment>
<evidence type="ECO:0000256" key="5">
    <source>
        <dbReference type="ARBA" id="ARBA00022658"/>
    </source>
</evidence>
<dbReference type="Pfam" id="PF25570">
    <property type="entry name" value="TPR_DENND3"/>
    <property type="match status" value="1"/>
</dbReference>
<feature type="domain" description="UDENN" evidence="9">
    <location>
        <begin position="70"/>
        <end position="503"/>
    </location>
</feature>
<comment type="subcellular location">
    <subcellularLocation>
        <location evidence="1">Cytoplasm</location>
    </subcellularLocation>
</comment>
<evidence type="ECO:0000259" key="9">
    <source>
        <dbReference type="PROSITE" id="PS50211"/>
    </source>
</evidence>
<evidence type="ECO:0000313" key="11">
    <source>
        <dbReference type="Proteomes" id="UP001142489"/>
    </source>
</evidence>
<keyword evidence="11" id="KW-1185">Reference proteome</keyword>
<dbReference type="GO" id="GO:0032483">
    <property type="term" value="P:regulation of Rab protein signal transduction"/>
    <property type="evidence" value="ECO:0007669"/>
    <property type="project" value="TreeGrafter"/>
</dbReference>
<evidence type="ECO:0000256" key="6">
    <source>
        <dbReference type="ARBA" id="ARBA00022737"/>
    </source>
</evidence>
<dbReference type="GO" id="GO:0005085">
    <property type="term" value="F:guanyl-nucleotide exchange factor activity"/>
    <property type="evidence" value="ECO:0007669"/>
    <property type="project" value="UniProtKB-KW"/>
</dbReference>
<dbReference type="InterPro" id="IPR043153">
    <property type="entry name" value="DENN_C"/>
</dbReference>
<protein>
    <recommendedName>
        <fullName evidence="8">DENN domain-containing protein 3</fullName>
    </recommendedName>
</protein>
<dbReference type="Pfam" id="PF03456">
    <property type="entry name" value="uDENN"/>
    <property type="match status" value="1"/>
</dbReference>
<evidence type="ECO:0000256" key="7">
    <source>
        <dbReference type="ARBA" id="ARBA00062438"/>
    </source>
</evidence>
<gene>
    <name evidence="10" type="ORF">JRQ81_010848</name>
</gene>
<organism evidence="10 11">
    <name type="scientific">Phrynocephalus forsythii</name>
    <dbReference type="NCBI Taxonomy" id="171643"/>
    <lineage>
        <taxon>Eukaryota</taxon>
        <taxon>Metazoa</taxon>
        <taxon>Chordata</taxon>
        <taxon>Craniata</taxon>
        <taxon>Vertebrata</taxon>
        <taxon>Euteleostomi</taxon>
        <taxon>Lepidosauria</taxon>
        <taxon>Squamata</taxon>
        <taxon>Bifurcata</taxon>
        <taxon>Unidentata</taxon>
        <taxon>Episquamata</taxon>
        <taxon>Toxicofera</taxon>
        <taxon>Iguania</taxon>
        <taxon>Acrodonta</taxon>
        <taxon>Agamidae</taxon>
        <taxon>Agaminae</taxon>
        <taxon>Phrynocephalus</taxon>
    </lineage>
</organism>
<dbReference type="InterPro" id="IPR005113">
    <property type="entry name" value="uDENN_dom"/>
</dbReference>
<evidence type="ECO:0000313" key="10">
    <source>
        <dbReference type="EMBL" id="KAJ7338185.1"/>
    </source>
</evidence>
<evidence type="ECO:0000256" key="8">
    <source>
        <dbReference type="ARBA" id="ARBA00074528"/>
    </source>
</evidence>
<sequence>MGDVLPSAVLELCVLVGVPREKAKEVYQVAQKADVRSIPLLEPEVLSVFVPPFISKQELKATNINNNAFRKTNRRSFRKKKEKSKIEMTGTLNGAQKIPETEDISVPKDVDLNGLPQLCFPGGFYITRESREDQFHFLVFTDVCGNRTYGVVAHYYQPMQNGHIASNGQVHWEAAQPFKATPYFVPFAVCVISRYPYFNALKDCLSCLLVQLKHYKDLDVDDHIKEFAAKLSLTPSPPPGPLHLVFNMKPLQVIFPSQEDPDSPIIDLDLHLPFLCFKPEQVLQIITCILTERKIVFFSSDWALLTLIAECFMLYMHPIQWQHTFVPILSRQMLDFVMAPTSFLMGCHIDHFDEVCKEADDLILINIDNGDIAQSKSSEEETEIPDIPLEAGRIFIRRAENLRLHYDLELCHLSSYIDLGEMQLRRRNWQRRLNAEIQQITLQLIVNIFREVKDHLNYEHRVFNSEEFMKTRAIGDQLFYRKVLETYMFHSFLKARLNRKMDAFGRLEQITQTEEDRFSSMLDSPRRLTMEKMVSKRFNPQYMISKRMGMSLPNLQDIVPKDGPTRSSSHRSINTNHTIRPVPKPANTFKIPEIHFPLVNQCVQTYYADFINHLSRAINIVSPENSALLARYFYLRGLIALMQGKLLNALSDFQNLYKTDIWIFPTDLVRKMVETLSPVDRSQAEQKPELKRLISQVLDKQREITKVDDHVKKFELPKTHMQLDDFVKRIQESGIVKDKDTIHRLFDALTVGQQKQIDPETFKDFYNYWKETEAEAQEVKLPPSVIERLDKNECVYKLSSSVKTSKGVGKIAMTQKRLFLLTEGGRPGYEEITAFRDIEEVKSTTVTFLLLRIPTLKIKTASKKEVFEANLKSECDLWYLMVKEMWAGKKMADDYKDPQHIQQALTNVLLMDAVVGALQSSKIIYAASKLSYFDKMRNEVPMTVPKTTAETLKHKINPSSGETFPQAVEVLLYTPGQLDPSEKHGDAHPKLWCALNDGKVVVFDASTWSIQHYFKVGSLKLKCMVMAEQSQVWIGSQDSIIYLINTHSMSCNKQLNDHRSEVVDIIVENRDSVSSEAYSCSLDGTVIAWSVSTLKVNRRFQLPCDMLTAIKFHNNRLWCCIGSCILVVTTNGSVRQKIEMEDTINMSLHCFQMFPEKDQVWASCSNSSELYIWNMNESSAPLQKISLQDCSEITCMMKVKNQMWIGGRGVSQGKIKGKIYVIDAEKKTVEKELVGHSGHVTALCSAEDRYVLSGSGKEEGKVAIWKVE</sequence>
<keyword evidence="5" id="KW-0344">Guanine-nucleotide releasing factor</keyword>
<dbReference type="Proteomes" id="UP001142489">
    <property type="component" value="Unassembled WGS sequence"/>
</dbReference>
<evidence type="ECO:0000256" key="3">
    <source>
        <dbReference type="ARBA" id="ARBA00022553"/>
    </source>
</evidence>
<dbReference type="InterPro" id="IPR011047">
    <property type="entry name" value="Quinoprotein_ADH-like_sf"/>
</dbReference>